<dbReference type="SMART" id="SM00479">
    <property type="entry name" value="EXOIII"/>
    <property type="match status" value="1"/>
</dbReference>
<evidence type="ECO:0000259" key="4">
    <source>
        <dbReference type="SMART" id="SM00479"/>
    </source>
</evidence>
<keyword evidence="6" id="KW-1185">Reference proteome</keyword>
<dbReference type="PANTHER" id="PTHR30231:SF4">
    <property type="entry name" value="PROTEIN NEN2"/>
    <property type="match status" value="1"/>
</dbReference>
<name>A0ABQ5ZXR1_9GAMM</name>
<dbReference type="Gene3D" id="3.30.420.10">
    <property type="entry name" value="Ribonuclease H-like superfamily/Ribonuclease H"/>
    <property type="match status" value="1"/>
</dbReference>
<evidence type="ECO:0000313" key="6">
    <source>
        <dbReference type="Proteomes" id="UP001156682"/>
    </source>
</evidence>
<dbReference type="InterPro" id="IPR036397">
    <property type="entry name" value="RNaseH_sf"/>
</dbReference>
<proteinExistence type="predicted"/>
<dbReference type="CDD" id="cd06127">
    <property type="entry name" value="DEDDh"/>
    <property type="match status" value="1"/>
</dbReference>
<dbReference type="EMBL" id="BSOR01000038">
    <property type="protein sequence ID" value="GLR64789.1"/>
    <property type="molecule type" value="Genomic_DNA"/>
</dbReference>
<sequence>MFYLDPNKQGETATQDWPLTFARLEKQAKNPLLKNYYAAGVISGDTPLSQVPFLSVDIETTGLCPKKNGILSIGALPFNLERIRCKDAKHWFVNPRTQVGDASMVIHGITHSQIAAAPDLQVHLAEMLELFSGKILLVHCRSIERGFLDAAVRTRLNEGLEFPVVDTMELEARIHRQKPVSWLAKLLGRKPPSIRLAACRERYGLPAYQPHDALTDALATAELFQAQIAYHYSPDTPLKEVWK</sequence>
<keyword evidence="1" id="KW-0540">Nuclease</keyword>
<gene>
    <name evidence="5" type="ORF">GCM10007878_22270</name>
</gene>
<dbReference type="GO" id="GO:0004527">
    <property type="term" value="F:exonuclease activity"/>
    <property type="evidence" value="ECO:0007669"/>
    <property type="project" value="UniProtKB-KW"/>
</dbReference>
<evidence type="ECO:0000256" key="2">
    <source>
        <dbReference type="ARBA" id="ARBA00022801"/>
    </source>
</evidence>
<comment type="caution">
    <text evidence="5">The sequence shown here is derived from an EMBL/GenBank/DDBJ whole genome shotgun (WGS) entry which is preliminary data.</text>
</comment>
<keyword evidence="3 5" id="KW-0269">Exonuclease</keyword>
<feature type="domain" description="Exonuclease" evidence="4">
    <location>
        <begin position="52"/>
        <end position="233"/>
    </location>
</feature>
<dbReference type="InterPro" id="IPR013520">
    <property type="entry name" value="Ribonucl_H"/>
</dbReference>
<keyword evidence="2" id="KW-0378">Hydrolase</keyword>
<dbReference type="RefSeq" id="WP_027851315.1">
    <property type="nucleotide sequence ID" value="NZ_BSOR01000038.1"/>
</dbReference>
<dbReference type="NCBIfam" id="NF006602">
    <property type="entry name" value="PRK09146.1"/>
    <property type="match status" value="1"/>
</dbReference>
<evidence type="ECO:0000256" key="3">
    <source>
        <dbReference type="ARBA" id="ARBA00022839"/>
    </source>
</evidence>
<accession>A0ABQ5ZXR1</accession>
<protein>
    <submittedName>
        <fullName evidence="5">3'-5' exonuclease</fullName>
    </submittedName>
</protein>
<evidence type="ECO:0000313" key="5">
    <source>
        <dbReference type="EMBL" id="GLR64789.1"/>
    </source>
</evidence>
<organism evidence="5 6">
    <name type="scientific">Marinospirillum insulare</name>
    <dbReference type="NCBI Taxonomy" id="217169"/>
    <lineage>
        <taxon>Bacteria</taxon>
        <taxon>Pseudomonadati</taxon>
        <taxon>Pseudomonadota</taxon>
        <taxon>Gammaproteobacteria</taxon>
        <taxon>Oceanospirillales</taxon>
        <taxon>Oceanospirillaceae</taxon>
        <taxon>Marinospirillum</taxon>
    </lineage>
</organism>
<dbReference type="Pfam" id="PF00929">
    <property type="entry name" value="RNase_T"/>
    <property type="match status" value="1"/>
</dbReference>
<dbReference type="SUPFAM" id="SSF53098">
    <property type="entry name" value="Ribonuclease H-like"/>
    <property type="match status" value="1"/>
</dbReference>
<evidence type="ECO:0000256" key="1">
    <source>
        <dbReference type="ARBA" id="ARBA00022722"/>
    </source>
</evidence>
<dbReference type="InterPro" id="IPR012337">
    <property type="entry name" value="RNaseH-like_sf"/>
</dbReference>
<dbReference type="PANTHER" id="PTHR30231">
    <property type="entry name" value="DNA POLYMERASE III SUBUNIT EPSILON"/>
    <property type="match status" value="1"/>
</dbReference>
<reference evidence="6" key="1">
    <citation type="journal article" date="2019" name="Int. J. Syst. Evol. Microbiol.">
        <title>The Global Catalogue of Microorganisms (GCM) 10K type strain sequencing project: providing services to taxonomists for standard genome sequencing and annotation.</title>
        <authorList>
            <consortium name="The Broad Institute Genomics Platform"/>
            <consortium name="The Broad Institute Genome Sequencing Center for Infectious Disease"/>
            <person name="Wu L."/>
            <person name="Ma J."/>
        </authorList>
    </citation>
    <scope>NUCLEOTIDE SEQUENCE [LARGE SCALE GENOMIC DNA]</scope>
    <source>
        <strain evidence="6">NBRC 100033</strain>
    </source>
</reference>
<dbReference type="Proteomes" id="UP001156682">
    <property type="component" value="Unassembled WGS sequence"/>
</dbReference>